<evidence type="ECO:0000313" key="2">
    <source>
        <dbReference type="Proteomes" id="UP001595834"/>
    </source>
</evidence>
<dbReference type="EMBL" id="JBHSIZ010000036">
    <property type="protein sequence ID" value="MFC4960382.1"/>
    <property type="molecule type" value="Genomic_DNA"/>
</dbReference>
<accession>A0ABV9UVF7</accession>
<keyword evidence="2" id="KW-1185">Reference proteome</keyword>
<name>A0ABV9UVF7_9ACTN</name>
<dbReference type="RefSeq" id="WP_344374080.1">
    <property type="nucleotide sequence ID" value="NZ_BAAASQ010000008.1"/>
</dbReference>
<evidence type="ECO:0000313" key="1">
    <source>
        <dbReference type="EMBL" id="MFC4960382.1"/>
    </source>
</evidence>
<gene>
    <name evidence="1" type="ORF">ACFPFX_29210</name>
</gene>
<sequence length="57" mass="6068">MGGFTEALQERVHNAREAVAAALEAEDAYEMALAQGELDDALRLARKHGIDVGAEEG</sequence>
<organism evidence="1 2">
    <name type="scientific">Streptomyces mauvecolor</name>
    <dbReference type="NCBI Taxonomy" id="58345"/>
    <lineage>
        <taxon>Bacteria</taxon>
        <taxon>Bacillati</taxon>
        <taxon>Actinomycetota</taxon>
        <taxon>Actinomycetes</taxon>
        <taxon>Kitasatosporales</taxon>
        <taxon>Streptomycetaceae</taxon>
        <taxon>Streptomyces</taxon>
    </lineage>
</organism>
<protein>
    <submittedName>
        <fullName evidence="1">Uncharacterized protein</fullName>
    </submittedName>
</protein>
<proteinExistence type="predicted"/>
<dbReference type="Proteomes" id="UP001595834">
    <property type="component" value="Unassembled WGS sequence"/>
</dbReference>
<reference evidence="2" key="1">
    <citation type="journal article" date="2019" name="Int. J. Syst. Evol. Microbiol.">
        <title>The Global Catalogue of Microorganisms (GCM) 10K type strain sequencing project: providing services to taxonomists for standard genome sequencing and annotation.</title>
        <authorList>
            <consortium name="The Broad Institute Genomics Platform"/>
            <consortium name="The Broad Institute Genome Sequencing Center for Infectious Disease"/>
            <person name="Wu L."/>
            <person name="Ma J."/>
        </authorList>
    </citation>
    <scope>NUCLEOTIDE SEQUENCE [LARGE SCALE GENOMIC DNA]</scope>
    <source>
        <strain evidence="2">CCM 7224</strain>
    </source>
</reference>
<comment type="caution">
    <text evidence="1">The sequence shown here is derived from an EMBL/GenBank/DDBJ whole genome shotgun (WGS) entry which is preliminary data.</text>
</comment>